<proteinExistence type="predicted"/>
<dbReference type="PANTHER" id="PTHR32011">
    <property type="entry name" value="OS08G0472400 PROTEIN"/>
    <property type="match status" value="1"/>
</dbReference>
<dbReference type="AlphaFoldDB" id="A0A6G9CYN8"/>
<dbReference type="PANTHER" id="PTHR32011:SF2">
    <property type="entry name" value="OS08G0472400 PROTEIN"/>
    <property type="match status" value="1"/>
</dbReference>
<sequence>MKHVGREATALLNGAGIELSEGLTDAEFDSVHERFGFHFNPDHRSLLATALPLGDRWPNWRSADDLELGTWLDKVTEGFIWDALHQQPPFWPASWGRMPASPEDVTTIVRQQIGAWPRLVPIFAHRFTPAAPSPSGSPVISVWQTDIVYYGANLLEYLANEFPLGQGRKTLSPISVRVPFWSRFIEAANRAESI</sequence>
<dbReference type="Proteomes" id="UP000502345">
    <property type="component" value="Chromosome"/>
</dbReference>
<evidence type="ECO:0000313" key="1">
    <source>
        <dbReference type="EMBL" id="QIP42163.1"/>
    </source>
</evidence>
<evidence type="ECO:0000313" key="2">
    <source>
        <dbReference type="Proteomes" id="UP000502345"/>
    </source>
</evidence>
<organism evidence="1 2">
    <name type="scientific">Rhodococcus erythropolis</name>
    <name type="common">Arthrobacter picolinophilus</name>
    <dbReference type="NCBI Taxonomy" id="1833"/>
    <lineage>
        <taxon>Bacteria</taxon>
        <taxon>Bacillati</taxon>
        <taxon>Actinomycetota</taxon>
        <taxon>Actinomycetes</taxon>
        <taxon>Mycobacteriales</taxon>
        <taxon>Nocardiaceae</taxon>
        <taxon>Rhodococcus</taxon>
        <taxon>Rhodococcus erythropolis group</taxon>
    </lineage>
</organism>
<protein>
    <recommendedName>
        <fullName evidence="3">SMI1/KNR4 family protein</fullName>
    </recommendedName>
</protein>
<dbReference type="RefSeq" id="WP_162113739.1">
    <property type="nucleotide sequence ID" value="NZ_CP050124.1"/>
</dbReference>
<name>A0A6G9CYN8_RHOER</name>
<evidence type="ECO:0008006" key="3">
    <source>
        <dbReference type="Google" id="ProtNLM"/>
    </source>
</evidence>
<gene>
    <name evidence="1" type="ORF">G9444_4920</name>
</gene>
<accession>A0A6G9CYN8</accession>
<dbReference type="EMBL" id="CP050124">
    <property type="protein sequence ID" value="QIP42163.1"/>
    <property type="molecule type" value="Genomic_DNA"/>
</dbReference>
<reference evidence="1 2" key="1">
    <citation type="submission" date="2020-03" db="EMBL/GenBank/DDBJ databases">
        <title>Screen low temperature-resistant strains for efficient degradation of petroleum hydrocarbons under the low temperature.</title>
        <authorList>
            <person name="Wang Y."/>
            <person name="Chen J."/>
        </authorList>
    </citation>
    <scope>NUCLEOTIDE SEQUENCE [LARGE SCALE GENOMIC DNA]</scope>
    <source>
        <strain evidence="1 2">KB1</strain>
    </source>
</reference>